<evidence type="ECO:0000259" key="2">
    <source>
        <dbReference type="Pfam" id="PF16655"/>
    </source>
</evidence>
<feature type="domain" description="Phospholipase D N-terminal" evidence="2">
    <location>
        <begin position="69"/>
        <end position="150"/>
    </location>
</feature>
<evidence type="ECO:0000313" key="4">
    <source>
        <dbReference type="Proteomes" id="UP000305921"/>
    </source>
</evidence>
<dbReference type="Gene3D" id="2.60.40.380">
    <property type="entry name" value="Purple acid phosphatase-like, N-terminal"/>
    <property type="match status" value="1"/>
</dbReference>
<dbReference type="EMBL" id="VAWE01000001">
    <property type="protein sequence ID" value="TLQ47155.1"/>
    <property type="molecule type" value="Genomic_DNA"/>
</dbReference>
<protein>
    <recommendedName>
        <fullName evidence="2">Phospholipase D N-terminal domain-containing protein</fullName>
    </recommendedName>
</protein>
<name>A0A5R9EDQ1_9ACTN</name>
<dbReference type="AlphaFoldDB" id="A0A5R9EDQ1"/>
<evidence type="ECO:0000256" key="1">
    <source>
        <dbReference type="SAM" id="MobiDB-lite"/>
    </source>
</evidence>
<dbReference type="Pfam" id="PF16655">
    <property type="entry name" value="PhoD_N"/>
    <property type="match status" value="1"/>
</dbReference>
<feature type="region of interest" description="Disordered" evidence="1">
    <location>
        <begin position="149"/>
        <end position="168"/>
    </location>
</feature>
<proteinExistence type="predicted"/>
<sequence>MRPGRPHPNHLTQRDRRARPSPPHPPLNSKTLKATGVIAAAAAVGAEGAPAFAADDWNPRLPWNPFDDLGVASGDPTAESVLIWTRLCLHAAAEDGLGGMPFALYAARYDVSTSADFNKGGIVASGSVGTVEALGYSMRVRVTGLQPDTAFVGTPRSSTGKAPQRCRESGEWPNAIGTNRRCRG</sequence>
<dbReference type="InterPro" id="IPR032093">
    <property type="entry name" value="PhoD_N"/>
</dbReference>
<gene>
    <name evidence="3" type="ORF">FEF34_33080</name>
</gene>
<feature type="region of interest" description="Disordered" evidence="1">
    <location>
        <begin position="1"/>
        <end position="30"/>
    </location>
</feature>
<organism evidence="3 4">
    <name type="scientific">Streptomyces marianii</name>
    <dbReference type="NCBI Taxonomy" id="1817406"/>
    <lineage>
        <taxon>Bacteria</taxon>
        <taxon>Bacillati</taxon>
        <taxon>Actinomycetota</taxon>
        <taxon>Actinomycetes</taxon>
        <taxon>Kitasatosporales</taxon>
        <taxon>Streptomycetaceae</taxon>
        <taxon>Streptomyces</taxon>
    </lineage>
</organism>
<dbReference type="OrthoDB" id="327733at2"/>
<keyword evidence="4" id="KW-1185">Reference proteome</keyword>
<dbReference type="Proteomes" id="UP000305921">
    <property type="component" value="Unassembled WGS sequence"/>
</dbReference>
<evidence type="ECO:0000313" key="3">
    <source>
        <dbReference type="EMBL" id="TLQ47155.1"/>
    </source>
</evidence>
<accession>A0A5R9EDQ1</accession>
<reference evidence="3 4" key="1">
    <citation type="submission" date="2019-05" db="EMBL/GenBank/DDBJ databases">
        <title>Streptomyces marianii sp. nov., a novel marine actinomycete from southern coast of India.</title>
        <authorList>
            <person name="Iniyan A.M."/>
            <person name="Wink J."/>
            <person name="Ramprasad E."/>
            <person name="Ramana C.V."/>
            <person name="Bunk B."/>
            <person name="Sproer C."/>
            <person name="Joseph F.-J.R.S."/>
            <person name="Vincent S.G.P."/>
        </authorList>
    </citation>
    <scope>NUCLEOTIDE SEQUENCE [LARGE SCALE GENOMIC DNA]</scope>
    <source>
        <strain evidence="3 4">ICN19</strain>
    </source>
</reference>
<comment type="caution">
    <text evidence="3">The sequence shown here is derived from an EMBL/GenBank/DDBJ whole genome shotgun (WGS) entry which is preliminary data.</text>
</comment>